<sequence length="557" mass="61114">MSLYLGLDLSTQQLKGIVVDADLNQVEIANVEFEVDLPEYKTVKGVYSNLETKEVQAPVVMWLDALDLLFQRFMAKNSFDFGRIRGVSGACQQHGSVFWNSQAPGTLANLTKGRSLRAQLKESFAWDVSPNWQDASTAKECAQFEATVGGAEQLAAITGSKAHRRFTGPQILRVQHQLPEVYAATDRVALVSSFLASVLAGGYIDIDESDACGMNLWDISKKEFVPKILALFGDPARITKIVGPINQDGKTPVAWISPYFVQTYGFSPECTIVPFTGDNPGTILSLPLKPNDVIVSLGTSTTALVVTHNYAPSSLYHMFAHPVVPSAYMGMLCYCNGSLARERVRDQVNGETTSKSWDKFNAIAESYITSGKTLALNERKIGFYFPLNEIIPTVDACQVRLTWDATTADAKVSSKSDKFAEVEEEVIGILESQALSIRYRLDGMLTSADRRPRRVYYVGGASQNPTICAALSRVLVPSAGSYRVADMKDACALGAAAKAIFGNIDNNDGTSWEQFLETRMPDDRFSRVDGELDMTKDLYGQPAVDLFVRAERESFGL</sequence>
<comment type="caution">
    <text evidence="1">The sequence shown here is derived from an EMBL/GenBank/DDBJ whole genome shotgun (WGS) entry which is preliminary data.</text>
</comment>
<proteinExistence type="predicted"/>
<name>A0ACB6V933_9ASCO</name>
<dbReference type="EMBL" id="QVQA01000009">
    <property type="protein sequence ID" value="KAF5101783.1"/>
    <property type="molecule type" value="Genomic_DNA"/>
</dbReference>
<keyword evidence="2" id="KW-1185">Reference proteome</keyword>
<organism evidence="1 2">
    <name type="scientific">Geotrichum galactomycetum</name>
    <dbReference type="NCBI Taxonomy" id="27317"/>
    <lineage>
        <taxon>Eukaryota</taxon>
        <taxon>Fungi</taxon>
        <taxon>Dikarya</taxon>
        <taxon>Ascomycota</taxon>
        <taxon>Saccharomycotina</taxon>
        <taxon>Dipodascomycetes</taxon>
        <taxon>Dipodascales</taxon>
        <taxon>Dipodascaceae</taxon>
        <taxon>Geotrichum</taxon>
    </lineage>
</organism>
<protein>
    <submittedName>
        <fullName evidence="1">Uncharacterized protein</fullName>
    </submittedName>
</protein>
<reference evidence="1 2" key="1">
    <citation type="journal article" date="2020" name="Front. Microbiol.">
        <title>Phenotypic and Genetic Characterization of the Cheese Ripening Yeast Geotrichum candidum.</title>
        <authorList>
            <person name="Perkins V."/>
            <person name="Vignola S."/>
            <person name="Lessard M.H."/>
            <person name="Plante P.L."/>
            <person name="Corbeil J."/>
            <person name="Dugat-Bony E."/>
            <person name="Frenette M."/>
            <person name="Labrie S."/>
        </authorList>
    </citation>
    <scope>NUCLEOTIDE SEQUENCE [LARGE SCALE GENOMIC DNA]</scope>
    <source>
        <strain evidence="1 2">LMA-1147</strain>
    </source>
</reference>
<evidence type="ECO:0000313" key="1">
    <source>
        <dbReference type="EMBL" id="KAF5101783.1"/>
    </source>
</evidence>
<dbReference type="Proteomes" id="UP000744676">
    <property type="component" value="Unassembled WGS sequence"/>
</dbReference>
<gene>
    <name evidence="1" type="ORF">D0Z00_000645</name>
</gene>
<evidence type="ECO:0000313" key="2">
    <source>
        <dbReference type="Proteomes" id="UP000744676"/>
    </source>
</evidence>
<accession>A0ACB6V933</accession>